<reference evidence="2" key="1">
    <citation type="submission" date="2018-05" db="EMBL/GenBank/DDBJ databases">
        <authorList>
            <person name="Lanie J.A."/>
            <person name="Ng W.-L."/>
            <person name="Kazmierczak K.M."/>
            <person name="Andrzejewski T.M."/>
            <person name="Davidsen T.M."/>
            <person name="Wayne K.J."/>
            <person name="Tettelin H."/>
            <person name="Glass J.I."/>
            <person name="Rusch D."/>
            <person name="Podicherti R."/>
            <person name="Tsui H.-C.T."/>
            <person name="Winkler M.E."/>
        </authorList>
    </citation>
    <scope>NUCLEOTIDE SEQUENCE</scope>
</reference>
<dbReference type="AlphaFoldDB" id="A0A382N314"/>
<evidence type="ECO:0000313" key="2">
    <source>
        <dbReference type="EMBL" id="SVC55574.1"/>
    </source>
</evidence>
<accession>A0A382N314</accession>
<sequence length="54" mass="5707">YVAQLIQIESDLEAANDQIMLFSASAAGLWAVNVIHAFISGPKDSFSSLPVSLA</sequence>
<feature type="transmembrane region" description="Helical" evidence="1">
    <location>
        <begin position="19"/>
        <end position="39"/>
    </location>
</feature>
<keyword evidence="1" id="KW-0812">Transmembrane</keyword>
<feature type="non-terminal residue" evidence="2">
    <location>
        <position position="1"/>
    </location>
</feature>
<keyword evidence="1" id="KW-1133">Transmembrane helix</keyword>
<name>A0A382N314_9ZZZZ</name>
<organism evidence="2">
    <name type="scientific">marine metagenome</name>
    <dbReference type="NCBI Taxonomy" id="408172"/>
    <lineage>
        <taxon>unclassified sequences</taxon>
        <taxon>metagenomes</taxon>
        <taxon>ecological metagenomes</taxon>
    </lineage>
</organism>
<evidence type="ECO:0000256" key="1">
    <source>
        <dbReference type="SAM" id="Phobius"/>
    </source>
</evidence>
<dbReference type="EMBL" id="UINC01097669">
    <property type="protein sequence ID" value="SVC55574.1"/>
    <property type="molecule type" value="Genomic_DNA"/>
</dbReference>
<gene>
    <name evidence="2" type="ORF">METZ01_LOCUS308428</name>
</gene>
<protein>
    <submittedName>
        <fullName evidence="2">Uncharacterized protein</fullName>
    </submittedName>
</protein>
<proteinExistence type="predicted"/>
<keyword evidence="1" id="KW-0472">Membrane</keyword>